<dbReference type="PANTHER" id="PTHR43595">
    <property type="entry name" value="37S RIBOSOMAL PROTEIN S26, MITOCHONDRIAL"/>
    <property type="match status" value="1"/>
</dbReference>
<dbReference type="InterPro" id="IPR036314">
    <property type="entry name" value="SOD_C_sf"/>
</dbReference>
<feature type="binding site" evidence="5">
    <location>
        <position position="165"/>
    </location>
    <ligand>
        <name>Mn(2+)</name>
        <dbReference type="ChEBI" id="CHEBI:29035"/>
    </ligand>
</feature>
<reference evidence="9 10" key="1">
    <citation type="submission" date="2017-10" db="EMBL/GenBank/DDBJ databases">
        <title>Draft genome of Longimonas halophila.</title>
        <authorList>
            <person name="Goh K.M."/>
            <person name="Shamsir M.S."/>
            <person name="Lim S.W."/>
        </authorList>
    </citation>
    <scope>NUCLEOTIDE SEQUENCE [LARGE SCALE GENOMIC DNA]</scope>
    <source>
        <strain evidence="9 10">KCTC 42399</strain>
    </source>
</reference>
<proteinExistence type="inferred from homology"/>
<evidence type="ECO:0000259" key="8">
    <source>
        <dbReference type="Pfam" id="PF02777"/>
    </source>
</evidence>
<organism evidence="9 10">
    <name type="scientific">Longimonas halophila</name>
    <dbReference type="NCBI Taxonomy" id="1469170"/>
    <lineage>
        <taxon>Bacteria</taxon>
        <taxon>Pseudomonadati</taxon>
        <taxon>Rhodothermota</taxon>
        <taxon>Rhodothermia</taxon>
        <taxon>Rhodothermales</taxon>
        <taxon>Salisaetaceae</taxon>
        <taxon>Longimonas</taxon>
    </lineage>
</organism>
<sequence>MAFSLPDLPYDYDALEPVIDEQTMRIHHGKHHQGYTNKLNAALEGHDDLSEHSIEALLHGLDNLPADIQTAVRNNGGGFANHRLFWTVLSPEGGGAPTGSLAEAIDDEFGSFDAFKKSFTNAATGQFGSGWGWLVAHPDGSLDVYSTPNQDSPYLKGDTPILGVDVWEHAYYLNYQNERGTYVDKFWDIVDWEAVNERYEDALDA</sequence>
<evidence type="ECO:0000256" key="5">
    <source>
        <dbReference type="PIRSR" id="PIRSR000349-1"/>
    </source>
</evidence>
<feature type="domain" description="Manganese/iron superoxide dismutase N-terminal" evidence="7">
    <location>
        <begin position="3"/>
        <end position="90"/>
    </location>
</feature>
<comment type="similarity">
    <text evidence="1 6">Belongs to the iron/manganese superoxide dismutase family.</text>
</comment>
<dbReference type="InterPro" id="IPR019833">
    <property type="entry name" value="Mn/Fe_SOD_BS"/>
</dbReference>
<feature type="binding site" evidence="5">
    <location>
        <position position="27"/>
    </location>
    <ligand>
        <name>Mn(2+)</name>
        <dbReference type="ChEBI" id="CHEBI:29035"/>
    </ligand>
</feature>
<keyword evidence="3 5" id="KW-0479">Metal-binding</keyword>
<evidence type="ECO:0000313" key="10">
    <source>
        <dbReference type="Proteomes" id="UP000221024"/>
    </source>
</evidence>
<keyword evidence="4 6" id="KW-0560">Oxidoreductase</keyword>
<evidence type="ECO:0000256" key="4">
    <source>
        <dbReference type="ARBA" id="ARBA00023002"/>
    </source>
</evidence>
<gene>
    <name evidence="9" type="ORF">CRI93_08690</name>
</gene>
<dbReference type="PANTHER" id="PTHR43595:SF2">
    <property type="entry name" value="SMALL RIBOSOMAL SUBUNIT PROTEIN MS42"/>
    <property type="match status" value="1"/>
</dbReference>
<dbReference type="InterPro" id="IPR019831">
    <property type="entry name" value="Mn/Fe_SOD_N"/>
</dbReference>
<dbReference type="Proteomes" id="UP000221024">
    <property type="component" value="Unassembled WGS sequence"/>
</dbReference>
<evidence type="ECO:0000313" key="9">
    <source>
        <dbReference type="EMBL" id="PEN06706.1"/>
    </source>
</evidence>
<keyword evidence="10" id="KW-1185">Reference proteome</keyword>
<evidence type="ECO:0000256" key="3">
    <source>
        <dbReference type="ARBA" id="ARBA00022723"/>
    </source>
</evidence>
<evidence type="ECO:0000259" key="7">
    <source>
        <dbReference type="Pfam" id="PF00081"/>
    </source>
</evidence>
<name>A0A2H3P0B0_9BACT</name>
<dbReference type="Pfam" id="PF02777">
    <property type="entry name" value="Sod_Fe_C"/>
    <property type="match status" value="1"/>
</dbReference>
<dbReference type="EMBL" id="PDEP01000007">
    <property type="protein sequence ID" value="PEN06706.1"/>
    <property type="molecule type" value="Genomic_DNA"/>
</dbReference>
<dbReference type="AlphaFoldDB" id="A0A2H3P0B0"/>
<evidence type="ECO:0000256" key="1">
    <source>
        <dbReference type="ARBA" id="ARBA00008714"/>
    </source>
</evidence>
<comment type="catalytic activity">
    <reaction evidence="6">
        <text>2 superoxide + 2 H(+) = H2O2 + O2</text>
        <dbReference type="Rhea" id="RHEA:20696"/>
        <dbReference type="ChEBI" id="CHEBI:15378"/>
        <dbReference type="ChEBI" id="CHEBI:15379"/>
        <dbReference type="ChEBI" id="CHEBI:16240"/>
        <dbReference type="ChEBI" id="CHEBI:18421"/>
        <dbReference type="EC" id="1.15.1.1"/>
    </reaction>
</comment>
<dbReference type="InterPro" id="IPR001189">
    <property type="entry name" value="Mn/Fe_SOD"/>
</dbReference>
<comment type="function">
    <text evidence="6">Destroys radicals which are normally produced within the cells and which are toxic to biological systems.</text>
</comment>
<dbReference type="PROSITE" id="PS00088">
    <property type="entry name" value="SOD_MN"/>
    <property type="match status" value="1"/>
</dbReference>
<protein>
    <recommendedName>
        <fullName evidence="2 6">Superoxide dismutase</fullName>
        <ecNumber evidence="2 6">1.15.1.1</ecNumber>
    </recommendedName>
</protein>
<evidence type="ECO:0000256" key="6">
    <source>
        <dbReference type="RuleBase" id="RU000414"/>
    </source>
</evidence>
<dbReference type="GO" id="GO:0004784">
    <property type="term" value="F:superoxide dismutase activity"/>
    <property type="evidence" value="ECO:0007669"/>
    <property type="project" value="UniProtKB-EC"/>
</dbReference>
<dbReference type="InterPro" id="IPR036324">
    <property type="entry name" value="Mn/Fe_SOD_N_sf"/>
</dbReference>
<dbReference type="GO" id="GO:0005737">
    <property type="term" value="C:cytoplasm"/>
    <property type="evidence" value="ECO:0007669"/>
    <property type="project" value="TreeGrafter"/>
</dbReference>
<comment type="caution">
    <text evidence="9">The sequence shown here is derived from an EMBL/GenBank/DDBJ whole genome shotgun (WGS) entry which is preliminary data.</text>
</comment>
<evidence type="ECO:0000256" key="2">
    <source>
        <dbReference type="ARBA" id="ARBA00012682"/>
    </source>
</evidence>
<dbReference type="Pfam" id="PF00081">
    <property type="entry name" value="Sod_Fe_N"/>
    <property type="match status" value="1"/>
</dbReference>
<accession>A0A2H3P0B0</accession>
<dbReference type="RefSeq" id="WP_098062232.1">
    <property type="nucleotide sequence ID" value="NZ_PDEP01000007.1"/>
</dbReference>
<dbReference type="OrthoDB" id="9803125at2"/>
<dbReference type="FunFam" id="1.10.287.990:FF:000001">
    <property type="entry name" value="Superoxide dismutase"/>
    <property type="match status" value="1"/>
</dbReference>
<dbReference type="Gene3D" id="1.10.287.990">
    <property type="entry name" value="Fe,Mn superoxide dismutase (SOD) domain"/>
    <property type="match status" value="1"/>
</dbReference>
<feature type="binding site" evidence="5">
    <location>
        <position position="169"/>
    </location>
    <ligand>
        <name>Mn(2+)</name>
        <dbReference type="ChEBI" id="CHEBI:29035"/>
    </ligand>
</feature>
<dbReference type="Gene3D" id="3.55.40.20">
    <property type="entry name" value="Iron/manganese superoxide dismutase, C-terminal domain"/>
    <property type="match status" value="1"/>
</dbReference>
<dbReference type="PIRSF" id="PIRSF000349">
    <property type="entry name" value="SODismutase"/>
    <property type="match status" value="1"/>
</dbReference>
<dbReference type="GO" id="GO:0030145">
    <property type="term" value="F:manganese ion binding"/>
    <property type="evidence" value="ECO:0007669"/>
    <property type="project" value="UniProtKB-ARBA"/>
</dbReference>
<dbReference type="FunFam" id="3.55.40.20:FF:000001">
    <property type="entry name" value="Superoxide dismutase"/>
    <property type="match status" value="1"/>
</dbReference>
<dbReference type="EC" id="1.15.1.1" evidence="2 6"/>
<feature type="binding site" evidence="5">
    <location>
        <position position="82"/>
    </location>
    <ligand>
        <name>Mn(2+)</name>
        <dbReference type="ChEBI" id="CHEBI:29035"/>
    </ligand>
</feature>
<dbReference type="SUPFAM" id="SSF54719">
    <property type="entry name" value="Fe,Mn superoxide dismutase (SOD), C-terminal domain"/>
    <property type="match status" value="1"/>
</dbReference>
<feature type="domain" description="Manganese/iron superoxide dismutase C-terminal" evidence="8">
    <location>
        <begin position="97"/>
        <end position="198"/>
    </location>
</feature>
<dbReference type="SUPFAM" id="SSF46609">
    <property type="entry name" value="Fe,Mn superoxide dismutase (SOD), N-terminal domain"/>
    <property type="match status" value="1"/>
</dbReference>
<dbReference type="InterPro" id="IPR019832">
    <property type="entry name" value="Mn/Fe_SOD_C"/>
</dbReference>
<dbReference type="PRINTS" id="PR01703">
    <property type="entry name" value="MNSODISMTASE"/>
</dbReference>